<name>A0A914QUR4_9BILA</name>
<dbReference type="GO" id="GO:0045087">
    <property type="term" value="P:innate immune response"/>
    <property type="evidence" value="ECO:0007669"/>
    <property type="project" value="TreeGrafter"/>
</dbReference>
<dbReference type="Pfam" id="PF00092">
    <property type="entry name" value="VWA"/>
    <property type="match status" value="1"/>
</dbReference>
<evidence type="ECO:0000259" key="1">
    <source>
        <dbReference type="PROSITE" id="PS50234"/>
    </source>
</evidence>
<dbReference type="PROSITE" id="PS50234">
    <property type="entry name" value="VWFA"/>
    <property type="match status" value="1"/>
</dbReference>
<dbReference type="SUPFAM" id="SSF53300">
    <property type="entry name" value="vWA-like"/>
    <property type="match status" value="1"/>
</dbReference>
<dbReference type="Gene3D" id="3.40.50.410">
    <property type="entry name" value="von Willebrand factor, type A domain"/>
    <property type="match status" value="1"/>
</dbReference>
<reference evidence="3" key="1">
    <citation type="submission" date="2022-11" db="UniProtKB">
        <authorList>
            <consortium name="WormBaseParasite"/>
        </authorList>
    </citation>
    <scope>IDENTIFICATION</scope>
</reference>
<accession>A0A914QUR4</accession>
<dbReference type="WBParaSite" id="PDA_v2.g5505.t1">
    <property type="protein sequence ID" value="PDA_v2.g5505.t1"/>
    <property type="gene ID" value="PDA_v2.g5505"/>
</dbReference>
<keyword evidence="2" id="KW-1185">Reference proteome</keyword>
<dbReference type="SMART" id="SM00327">
    <property type="entry name" value="VWA"/>
    <property type="match status" value="1"/>
</dbReference>
<sequence>MGLDIIAVIDNSLSMGLTNLAQFQALLATIVNPLTLCSSSKNCLRIGLVTFTSTATMVADLNAFNDTIMFDETLFSISIANNNEVNILSGLQMANTIFMNNVVSNTSRSVMLFTSAYNDTQSERLVSLALEMREDDIKILTVAVVGNMGSDEIKKVGELAWPGFDFVNDDIGHFS</sequence>
<dbReference type="PANTHER" id="PTHR31024">
    <property type="entry name" value="C-TYPE LECTIN"/>
    <property type="match status" value="1"/>
</dbReference>
<dbReference type="Proteomes" id="UP000887578">
    <property type="component" value="Unplaced"/>
</dbReference>
<dbReference type="InterPro" id="IPR002035">
    <property type="entry name" value="VWF_A"/>
</dbReference>
<dbReference type="PANTHER" id="PTHR31024:SF13">
    <property type="entry name" value="C-TYPE LECTIN DOMAIN-CONTAINING PROTEIN 160"/>
    <property type="match status" value="1"/>
</dbReference>
<protein>
    <submittedName>
        <fullName evidence="3">VWFA domain-containing protein</fullName>
    </submittedName>
</protein>
<proteinExistence type="predicted"/>
<dbReference type="InterPro" id="IPR036465">
    <property type="entry name" value="vWFA_dom_sf"/>
</dbReference>
<feature type="domain" description="VWFA" evidence="1">
    <location>
        <begin position="4"/>
        <end position="175"/>
    </location>
</feature>
<organism evidence="2 3">
    <name type="scientific">Panagrolaimus davidi</name>
    <dbReference type="NCBI Taxonomy" id="227884"/>
    <lineage>
        <taxon>Eukaryota</taxon>
        <taxon>Metazoa</taxon>
        <taxon>Ecdysozoa</taxon>
        <taxon>Nematoda</taxon>
        <taxon>Chromadorea</taxon>
        <taxon>Rhabditida</taxon>
        <taxon>Tylenchina</taxon>
        <taxon>Panagrolaimomorpha</taxon>
        <taxon>Panagrolaimoidea</taxon>
        <taxon>Panagrolaimidae</taxon>
        <taxon>Panagrolaimus</taxon>
    </lineage>
</organism>
<evidence type="ECO:0000313" key="2">
    <source>
        <dbReference type="Proteomes" id="UP000887578"/>
    </source>
</evidence>
<dbReference type="AlphaFoldDB" id="A0A914QUR4"/>
<evidence type="ECO:0000313" key="3">
    <source>
        <dbReference type="WBParaSite" id="PDA_v2.g5505.t1"/>
    </source>
</evidence>